<dbReference type="RefSeq" id="WP_128628744.1">
    <property type="nucleotide sequence ID" value="NZ_RKST01000050.1"/>
</dbReference>
<dbReference type="AlphaFoldDB" id="A0A432UZK7"/>
<evidence type="ECO:0000256" key="1">
    <source>
        <dbReference type="SAM" id="MobiDB-lite"/>
    </source>
</evidence>
<sequence>MHPHISWLGEIAGDHKIPNAIARFAMAVAAMADGNGRLRARTAALAAAAQVSSRYVQENVQRLAERGYIKVHASKMGRFDIEIVTPRDEQAPVSGKPYREIAGQVVGVVAKSKTTVAAYVDADTAMVKLTIRAKAPRRSRRRSVSHLPDTIPIEADRYHRQRLVPLSVGSGPRQATPLQFSAVAPPAGLAGHPQLQEPCRARLCRKIGGRPLHCPEQEGDTRRRQAAPPPAC</sequence>
<proteinExistence type="predicted"/>
<evidence type="ECO:0008006" key="4">
    <source>
        <dbReference type="Google" id="ProtNLM"/>
    </source>
</evidence>
<dbReference type="Proteomes" id="UP000281647">
    <property type="component" value="Unassembled WGS sequence"/>
</dbReference>
<reference evidence="2 3" key="1">
    <citation type="submission" date="2018-11" db="EMBL/GenBank/DDBJ databases">
        <title>Pseudaminobacter arsenicus sp. nov., an arsenic-resistant bacterium isolated from arsenic-rich aquifers.</title>
        <authorList>
            <person name="Mu Y."/>
        </authorList>
    </citation>
    <scope>NUCLEOTIDE SEQUENCE [LARGE SCALE GENOMIC DNA]</scope>
    <source>
        <strain evidence="2 3">CB3</strain>
    </source>
</reference>
<accession>A0A432UZK7</accession>
<evidence type="ECO:0000313" key="3">
    <source>
        <dbReference type="Proteomes" id="UP000281647"/>
    </source>
</evidence>
<keyword evidence="3" id="KW-1185">Reference proteome</keyword>
<organism evidence="2 3">
    <name type="scientific">Borborobacter arsenicus</name>
    <dbReference type="NCBI Taxonomy" id="1851146"/>
    <lineage>
        <taxon>Bacteria</taxon>
        <taxon>Pseudomonadati</taxon>
        <taxon>Pseudomonadota</taxon>
        <taxon>Alphaproteobacteria</taxon>
        <taxon>Hyphomicrobiales</taxon>
        <taxon>Phyllobacteriaceae</taxon>
        <taxon>Borborobacter</taxon>
    </lineage>
</organism>
<feature type="compositionally biased region" description="Basic and acidic residues" evidence="1">
    <location>
        <begin position="213"/>
        <end position="223"/>
    </location>
</feature>
<name>A0A432UZK7_9HYPH</name>
<dbReference type="EMBL" id="RKST01000050">
    <property type="protein sequence ID" value="RUM95331.1"/>
    <property type="molecule type" value="Genomic_DNA"/>
</dbReference>
<evidence type="ECO:0000313" key="2">
    <source>
        <dbReference type="EMBL" id="RUM95331.1"/>
    </source>
</evidence>
<gene>
    <name evidence="2" type="ORF">EET67_23940</name>
</gene>
<feature type="region of interest" description="Disordered" evidence="1">
    <location>
        <begin position="210"/>
        <end position="232"/>
    </location>
</feature>
<protein>
    <recommendedName>
        <fullName evidence="4">Helix-turn-helix domain-containing protein</fullName>
    </recommendedName>
</protein>
<comment type="caution">
    <text evidence="2">The sequence shown here is derived from an EMBL/GenBank/DDBJ whole genome shotgun (WGS) entry which is preliminary data.</text>
</comment>